<dbReference type="PANTHER" id="PTHR46652:SF3">
    <property type="entry name" value="LEUCINE-RICH REPEAT-CONTAINING PROTEIN 9"/>
    <property type="match status" value="1"/>
</dbReference>
<keyword evidence="2" id="KW-0677">Repeat</keyword>
<reference evidence="6" key="1">
    <citation type="submission" date="2019-05" db="EMBL/GenBank/DDBJ databases">
        <title>Flavobacterium profundi sp. nov., isolated from a deep-sea seamount.</title>
        <authorList>
            <person name="Zhang D.-C."/>
        </authorList>
    </citation>
    <scope>NUCLEOTIDE SEQUENCE [LARGE SCALE GENOMIC DNA]</scope>
    <source>
        <strain evidence="6">EC11</strain>
    </source>
</reference>
<evidence type="ECO:0000259" key="4">
    <source>
        <dbReference type="PROSITE" id="PS51424"/>
    </source>
</evidence>
<evidence type="ECO:0000256" key="3">
    <source>
        <dbReference type="ARBA" id="ARBA00022741"/>
    </source>
</evidence>
<keyword evidence="6" id="KW-1185">Reference proteome</keyword>
<dbReference type="PROSITE" id="PS51424">
    <property type="entry name" value="ROC"/>
    <property type="match status" value="1"/>
</dbReference>
<dbReference type="PANTHER" id="PTHR46652">
    <property type="entry name" value="LEUCINE-RICH REPEAT AND IQ DOMAIN-CONTAINING PROTEIN 1-RELATED"/>
    <property type="match status" value="1"/>
</dbReference>
<comment type="caution">
    <text evidence="5">The sequence shown here is derived from an EMBL/GenBank/DDBJ whole genome shotgun (WGS) entry which is preliminary data.</text>
</comment>
<dbReference type="SUPFAM" id="SSF52540">
    <property type="entry name" value="P-loop containing nucleoside triphosphate hydrolases"/>
    <property type="match status" value="1"/>
</dbReference>
<proteinExistence type="predicted"/>
<keyword evidence="1" id="KW-0433">Leucine-rich repeat</keyword>
<protein>
    <recommendedName>
        <fullName evidence="4">Roc domain-containing protein</fullName>
    </recommendedName>
</protein>
<dbReference type="InterPro" id="IPR050836">
    <property type="entry name" value="SDS22/Internalin_LRR"/>
</dbReference>
<dbReference type="Proteomes" id="UP000817854">
    <property type="component" value="Unassembled WGS sequence"/>
</dbReference>
<feature type="domain" description="Roc" evidence="4">
    <location>
        <begin position="340"/>
        <end position="447"/>
    </location>
</feature>
<reference evidence="5 6" key="2">
    <citation type="submission" date="2019-05" db="EMBL/GenBank/DDBJ databases">
        <authorList>
            <person name="Lianzixin W."/>
        </authorList>
    </citation>
    <scope>NUCLEOTIDE SEQUENCE [LARGE SCALE GENOMIC DNA]</scope>
    <source>
        <strain evidence="5 6">EC11</strain>
    </source>
</reference>
<dbReference type="Gene3D" id="3.80.10.10">
    <property type="entry name" value="Ribonuclease Inhibitor"/>
    <property type="match status" value="2"/>
</dbReference>
<gene>
    <name evidence="5" type="ORF">FIA58_005595</name>
</gene>
<dbReference type="Pfam" id="PF12799">
    <property type="entry name" value="LRR_4"/>
    <property type="match status" value="1"/>
</dbReference>
<name>A0ABX0ITH9_9FLAO</name>
<dbReference type="InterPro" id="IPR027417">
    <property type="entry name" value="P-loop_NTPase"/>
</dbReference>
<dbReference type="EMBL" id="VEVQ02000003">
    <property type="protein sequence ID" value="NHN25149.1"/>
    <property type="molecule type" value="Genomic_DNA"/>
</dbReference>
<evidence type="ECO:0000313" key="5">
    <source>
        <dbReference type="EMBL" id="NHN25149.1"/>
    </source>
</evidence>
<evidence type="ECO:0000256" key="2">
    <source>
        <dbReference type="ARBA" id="ARBA00022737"/>
    </source>
</evidence>
<dbReference type="PRINTS" id="PR00449">
    <property type="entry name" value="RASTRNSFRMNG"/>
</dbReference>
<reference evidence="5 6" key="3">
    <citation type="submission" date="2020-02" db="EMBL/GenBank/DDBJ databases">
        <title>Flavobacterium profundi sp. nov., isolated from a deep-sea seamount.</title>
        <authorList>
            <person name="Zhang D.-C."/>
        </authorList>
    </citation>
    <scope>NUCLEOTIDE SEQUENCE [LARGE SCALE GENOMIC DNA]</scope>
    <source>
        <strain evidence="5 6">EC11</strain>
    </source>
</reference>
<organism evidence="5 6">
    <name type="scientific">Flavobacterium jejuense</name>
    <dbReference type="NCBI Taxonomy" id="1544455"/>
    <lineage>
        <taxon>Bacteria</taxon>
        <taxon>Pseudomonadati</taxon>
        <taxon>Bacteroidota</taxon>
        <taxon>Flavobacteriia</taxon>
        <taxon>Flavobacteriales</taxon>
        <taxon>Flavobacteriaceae</taxon>
        <taxon>Flavobacterium</taxon>
    </lineage>
</organism>
<dbReference type="Pfam" id="PF08477">
    <property type="entry name" value="Roc"/>
    <property type="match status" value="1"/>
</dbReference>
<accession>A0ABX0ITH9</accession>
<evidence type="ECO:0000313" key="6">
    <source>
        <dbReference type="Proteomes" id="UP000817854"/>
    </source>
</evidence>
<dbReference type="InterPro" id="IPR001611">
    <property type="entry name" value="Leu-rich_rpt"/>
</dbReference>
<sequence length="447" mass="52064">MKPDIIQQIESEFGIEFKENYSFFAYGKNGFILNIKNEIIALKIDEESDLILKIISFFIKEKNTIEELSFSNEIDLTFAKTFKNLRKLKVEISTSENLQIICELVQLNELSINIIKDIDLSLLKNLKELTHLTIGQHVSNIIFIKKLTKLKWFILHPSNLEDLSPISFLDKLETLWIVGGKVKNIHEVGKLINLKGLVVDTLLIDNPKFIGNLINLETLWLKINGISNISFLKHLKKLKNLDIKSNPINDISIIRELDELEYLRIKRTKVSNISSLRYLNKLKNADLQENEISDITDLLKNKNIKSVNLKGNKKVEIDYPKTVLDAGWESIKQYSIDSRKNIPFKNVKVLLLGNPNIGKSNLLEFFETNRKPIKREITHGVRYKNLKIKDINFHFWDFGGQEYFHATHKLFFSPEALNLILWGENIPRNDNEIENLFFDLNYWLRTV</sequence>
<dbReference type="InterPro" id="IPR032675">
    <property type="entry name" value="LRR_dom_sf"/>
</dbReference>
<dbReference type="InterPro" id="IPR025875">
    <property type="entry name" value="Leu-rich_rpt_4"/>
</dbReference>
<dbReference type="Gene3D" id="3.40.50.300">
    <property type="entry name" value="P-loop containing nucleotide triphosphate hydrolases"/>
    <property type="match status" value="1"/>
</dbReference>
<evidence type="ECO:0000256" key="1">
    <source>
        <dbReference type="ARBA" id="ARBA00022614"/>
    </source>
</evidence>
<dbReference type="SUPFAM" id="SSF52058">
    <property type="entry name" value="L domain-like"/>
    <property type="match status" value="1"/>
</dbReference>
<dbReference type="InterPro" id="IPR020859">
    <property type="entry name" value="ROC"/>
</dbReference>
<dbReference type="RefSeq" id="WP_140961010.1">
    <property type="nucleotide sequence ID" value="NZ_VEVQ02000003.1"/>
</dbReference>
<dbReference type="PROSITE" id="PS51450">
    <property type="entry name" value="LRR"/>
    <property type="match status" value="3"/>
</dbReference>
<keyword evidence="3" id="KW-0547">Nucleotide-binding</keyword>